<proteinExistence type="predicted"/>
<sequence length="149" mass="17371">MKNAINDVWRSSMAFNFFNTVNALQNFLTPTQLFPRPANPHEYRLSLYGTSNLPSYLPSKNKRFDWRGRCTRLVRRLLFHINHQLSRGLWKPIGVIASYVFPLKDKYKATISHYQTLYIERIPTHETQGQRYACANNSLLGAAHGDFHD</sequence>
<dbReference type="AlphaFoldDB" id="A0A9E6MVD8"/>
<protein>
    <submittedName>
        <fullName evidence="1">Uncharacterized protein</fullName>
    </submittedName>
</protein>
<evidence type="ECO:0000313" key="2">
    <source>
        <dbReference type="Proteomes" id="UP000683551"/>
    </source>
</evidence>
<reference evidence="1" key="1">
    <citation type="submission" date="2021-02" db="EMBL/GenBank/DDBJ databases">
        <title>Comparative genomics of Ferrovum myxofaciens strains, predominant extremophile bacteria forming large biofilm stalactites in acid mine ecosystems.</title>
        <authorList>
            <person name="Burkartova K."/>
            <person name="Ridl J."/>
            <person name="Pajer P."/>
            <person name="Falteisek L."/>
        </authorList>
    </citation>
    <scope>NUCLEOTIDE SEQUENCE</scope>
    <source>
        <strain evidence="1">MI1III</strain>
    </source>
</reference>
<evidence type="ECO:0000313" key="1">
    <source>
        <dbReference type="EMBL" id="QWY77023.1"/>
    </source>
</evidence>
<gene>
    <name evidence="1" type="ORF">JZL65_11150</name>
</gene>
<dbReference type="RefSeq" id="WP_197456482.1">
    <property type="nucleotide sequence ID" value="NZ_CP053675.1"/>
</dbReference>
<accession>A0A9E6MVD8</accession>
<dbReference type="EMBL" id="CP071137">
    <property type="protein sequence ID" value="QWY77023.1"/>
    <property type="molecule type" value="Genomic_DNA"/>
</dbReference>
<dbReference type="Proteomes" id="UP000683551">
    <property type="component" value="Chromosome"/>
</dbReference>
<organism evidence="1 2">
    <name type="scientific">Ferrovum myxofaciens</name>
    <dbReference type="NCBI Taxonomy" id="416213"/>
    <lineage>
        <taxon>Bacteria</taxon>
        <taxon>Pseudomonadati</taxon>
        <taxon>Pseudomonadota</taxon>
        <taxon>Betaproteobacteria</taxon>
        <taxon>Ferrovales</taxon>
        <taxon>Ferrovaceae</taxon>
        <taxon>Ferrovum</taxon>
    </lineage>
</organism>
<name>A0A9E6MVD8_9PROT</name>